<keyword evidence="2" id="KW-1185">Reference proteome</keyword>
<dbReference type="GeneID" id="18917769"/>
<gene>
    <name evidence="1" type="ORF">PHACADRAFT_260610</name>
</gene>
<dbReference type="InParanoid" id="K5UR39"/>
<proteinExistence type="predicted"/>
<sequence length="152" mass="17233">MFMPTCWLHSFPGSQEAPTWTQPDVQAARDVYSPSLDTTLDAILVDICMDADNIIQVYSTTLCADNSQLMKIFVQRLLVARERRLYRRMRCKSMCPRPTPQTERMLEHRGPPPTQTPYVCGKEECNEWASRIGNAKASSLAPTFTFSVHSSS</sequence>
<dbReference type="AlphaFoldDB" id="K5UR39"/>
<dbReference type="RefSeq" id="XP_007398652.1">
    <property type="nucleotide sequence ID" value="XM_007398590.1"/>
</dbReference>
<accession>K5UR39</accession>
<name>K5UR39_PHACS</name>
<organism evidence="1 2">
    <name type="scientific">Phanerochaete carnosa (strain HHB-10118-sp)</name>
    <name type="common">White-rot fungus</name>
    <name type="synonym">Peniophora carnosa</name>
    <dbReference type="NCBI Taxonomy" id="650164"/>
    <lineage>
        <taxon>Eukaryota</taxon>
        <taxon>Fungi</taxon>
        <taxon>Dikarya</taxon>
        <taxon>Basidiomycota</taxon>
        <taxon>Agaricomycotina</taxon>
        <taxon>Agaricomycetes</taxon>
        <taxon>Polyporales</taxon>
        <taxon>Phanerochaetaceae</taxon>
        <taxon>Phanerochaete</taxon>
    </lineage>
</organism>
<protein>
    <submittedName>
        <fullName evidence="1">Uncharacterized protein</fullName>
    </submittedName>
</protein>
<reference evidence="1 2" key="1">
    <citation type="journal article" date="2012" name="BMC Genomics">
        <title>Comparative genomics of the white-rot fungi, Phanerochaete carnosa and P. chrysosporium, to elucidate the genetic basis of the distinct wood types they colonize.</title>
        <authorList>
            <person name="Suzuki H."/>
            <person name="MacDonald J."/>
            <person name="Syed K."/>
            <person name="Salamov A."/>
            <person name="Hori C."/>
            <person name="Aerts A."/>
            <person name="Henrissat B."/>
            <person name="Wiebenga A."/>
            <person name="vanKuyk P.A."/>
            <person name="Barry K."/>
            <person name="Lindquist E."/>
            <person name="LaButti K."/>
            <person name="Lapidus A."/>
            <person name="Lucas S."/>
            <person name="Coutinho P."/>
            <person name="Gong Y."/>
            <person name="Samejima M."/>
            <person name="Mahadevan R."/>
            <person name="Abou-Zaid M."/>
            <person name="de Vries R.P."/>
            <person name="Igarashi K."/>
            <person name="Yadav J.S."/>
            <person name="Grigoriev I.V."/>
            <person name="Master E.R."/>
        </authorList>
    </citation>
    <scope>NUCLEOTIDE SEQUENCE [LARGE SCALE GENOMIC DNA]</scope>
    <source>
        <strain evidence="1 2">HHB-10118-sp</strain>
    </source>
</reference>
<dbReference type="KEGG" id="pco:PHACADRAFT_260610"/>
<evidence type="ECO:0000313" key="1">
    <source>
        <dbReference type="EMBL" id="EKM52301.1"/>
    </source>
</evidence>
<dbReference type="HOGENOM" id="CLU_1723018_0_0_1"/>
<dbReference type="Proteomes" id="UP000008370">
    <property type="component" value="Unassembled WGS sequence"/>
</dbReference>
<dbReference type="EMBL" id="JH930475">
    <property type="protein sequence ID" value="EKM52301.1"/>
    <property type="molecule type" value="Genomic_DNA"/>
</dbReference>
<evidence type="ECO:0000313" key="2">
    <source>
        <dbReference type="Proteomes" id="UP000008370"/>
    </source>
</evidence>